<dbReference type="AlphaFoldDB" id="A0A7G1KRX9"/>
<dbReference type="EMBL" id="AP023396">
    <property type="protein sequence ID" value="BCK57902.1"/>
    <property type="molecule type" value="Genomic_DNA"/>
</dbReference>
<evidence type="ECO:0000256" key="5">
    <source>
        <dbReference type="ARBA" id="ARBA00023136"/>
    </source>
</evidence>
<dbReference type="InterPro" id="IPR027379">
    <property type="entry name" value="CLS_N"/>
</dbReference>
<feature type="region of interest" description="Disordered" evidence="6">
    <location>
        <begin position="60"/>
        <end position="125"/>
    </location>
</feature>
<evidence type="ECO:0000256" key="4">
    <source>
        <dbReference type="ARBA" id="ARBA00022989"/>
    </source>
</evidence>
<evidence type="ECO:0000259" key="8">
    <source>
        <dbReference type="Pfam" id="PF13396"/>
    </source>
</evidence>
<reference evidence="9 10" key="1">
    <citation type="submission" date="2020-08" db="EMBL/GenBank/DDBJ databases">
        <title>Genome Sequencing of Nocardia wallacei strain FMUON74 and assembly.</title>
        <authorList>
            <person name="Toyokawa M."/>
            <person name="Uesaka K."/>
        </authorList>
    </citation>
    <scope>NUCLEOTIDE SEQUENCE [LARGE SCALE GENOMIC DNA]</scope>
    <source>
        <strain evidence="9 10">FMUON74</strain>
    </source>
</reference>
<keyword evidence="2" id="KW-1003">Cell membrane</keyword>
<keyword evidence="10" id="KW-1185">Reference proteome</keyword>
<evidence type="ECO:0000256" key="7">
    <source>
        <dbReference type="SAM" id="Phobius"/>
    </source>
</evidence>
<protein>
    <recommendedName>
        <fullName evidence="8">Cardiolipin synthase N-terminal domain-containing protein</fullName>
    </recommendedName>
</protein>
<dbReference type="GeneID" id="80350105"/>
<evidence type="ECO:0000256" key="1">
    <source>
        <dbReference type="ARBA" id="ARBA00004651"/>
    </source>
</evidence>
<dbReference type="KEGG" id="nwl:NWFMUON74_56740"/>
<evidence type="ECO:0000256" key="6">
    <source>
        <dbReference type="SAM" id="MobiDB-lite"/>
    </source>
</evidence>
<proteinExistence type="predicted"/>
<organism evidence="9 10">
    <name type="scientific">Nocardia wallacei</name>
    <dbReference type="NCBI Taxonomy" id="480035"/>
    <lineage>
        <taxon>Bacteria</taxon>
        <taxon>Bacillati</taxon>
        <taxon>Actinomycetota</taxon>
        <taxon>Actinomycetes</taxon>
        <taxon>Mycobacteriales</taxon>
        <taxon>Nocardiaceae</taxon>
        <taxon>Nocardia</taxon>
    </lineage>
</organism>
<accession>A0A7G1KRX9</accession>
<feature type="domain" description="Cardiolipin synthase N-terminal" evidence="8">
    <location>
        <begin position="12"/>
        <end position="57"/>
    </location>
</feature>
<keyword evidence="3 7" id="KW-0812">Transmembrane</keyword>
<dbReference type="RefSeq" id="WP_187684737.1">
    <property type="nucleotide sequence ID" value="NZ_AP023396.1"/>
</dbReference>
<name>A0A7G1KRX9_9NOCA</name>
<keyword evidence="4 7" id="KW-1133">Transmembrane helix</keyword>
<evidence type="ECO:0000256" key="2">
    <source>
        <dbReference type="ARBA" id="ARBA00022475"/>
    </source>
</evidence>
<comment type="subcellular location">
    <subcellularLocation>
        <location evidence="1">Cell membrane</location>
        <topology evidence="1">Multi-pass membrane protein</topology>
    </subcellularLocation>
</comment>
<gene>
    <name evidence="9" type="ORF">NWFMUON74_56740</name>
</gene>
<evidence type="ECO:0000313" key="9">
    <source>
        <dbReference type="EMBL" id="BCK57902.1"/>
    </source>
</evidence>
<dbReference type="Pfam" id="PF13396">
    <property type="entry name" value="PLDc_N"/>
    <property type="match status" value="1"/>
</dbReference>
<keyword evidence="5 7" id="KW-0472">Membrane</keyword>
<evidence type="ECO:0000313" key="10">
    <source>
        <dbReference type="Proteomes" id="UP000516173"/>
    </source>
</evidence>
<feature type="compositionally biased region" description="Basic and acidic residues" evidence="6">
    <location>
        <begin position="89"/>
        <end position="125"/>
    </location>
</feature>
<dbReference type="Proteomes" id="UP000516173">
    <property type="component" value="Chromosome"/>
</dbReference>
<dbReference type="GO" id="GO:0005886">
    <property type="term" value="C:plasma membrane"/>
    <property type="evidence" value="ECO:0007669"/>
    <property type="project" value="UniProtKB-SubCell"/>
</dbReference>
<evidence type="ECO:0000256" key="3">
    <source>
        <dbReference type="ARBA" id="ARBA00022692"/>
    </source>
</evidence>
<sequence length="125" mass="14387">MPYAVVGVVTLLLWVYCLIDVITAPESEIRQLPKAGWLLVVILLPTVGALLWLFIGRPISEGRSTTPSRYPEYDRPGRYVPQNPEADEDFLRGLRERAEQQRQEARRQEAARQAEIDRQREADEL</sequence>
<feature type="transmembrane region" description="Helical" evidence="7">
    <location>
        <begin position="35"/>
        <end position="55"/>
    </location>
</feature>